<evidence type="ECO:0000259" key="7">
    <source>
        <dbReference type="PROSITE" id="PS50112"/>
    </source>
</evidence>
<dbReference type="FunFam" id="3.30.450.20:FF:000080">
    <property type="entry name" value="protein TWIN LOV 1"/>
    <property type="match status" value="1"/>
</dbReference>
<dbReference type="EMBL" id="KU698703">
    <property type="protein sequence ID" value="AML76804.1"/>
    <property type="molecule type" value="mRNA"/>
</dbReference>
<evidence type="ECO:0000256" key="1">
    <source>
        <dbReference type="ARBA" id="ARBA00022543"/>
    </source>
</evidence>
<dbReference type="PROSITE" id="PS50113">
    <property type="entry name" value="PAC"/>
    <property type="match status" value="1"/>
</dbReference>
<keyword evidence="5" id="KW-0157">Chromophore</keyword>
<evidence type="ECO:0000256" key="6">
    <source>
        <dbReference type="ARBA" id="ARBA00023170"/>
    </source>
</evidence>
<evidence type="ECO:0000256" key="4">
    <source>
        <dbReference type="ARBA" id="ARBA00022643"/>
    </source>
</evidence>
<dbReference type="GO" id="GO:0009881">
    <property type="term" value="F:photoreceptor activity"/>
    <property type="evidence" value="ECO:0007669"/>
    <property type="project" value="UniProtKB-KW"/>
</dbReference>
<dbReference type="GO" id="GO:0009637">
    <property type="term" value="P:response to blue light"/>
    <property type="evidence" value="ECO:0007669"/>
    <property type="project" value="UniProtKB-ARBA"/>
</dbReference>
<feature type="domain" description="PAS" evidence="7">
    <location>
        <begin position="275"/>
        <end position="297"/>
    </location>
</feature>
<dbReference type="CDD" id="cd00130">
    <property type="entry name" value="PAS"/>
    <property type="match status" value="2"/>
</dbReference>
<dbReference type="InterPro" id="IPR001610">
    <property type="entry name" value="PAC"/>
</dbReference>
<dbReference type="PANTHER" id="PTHR47429">
    <property type="entry name" value="PROTEIN TWIN LOV 1"/>
    <property type="match status" value="1"/>
</dbReference>
<dbReference type="SMART" id="SM00091">
    <property type="entry name" value="PAS"/>
    <property type="match status" value="2"/>
</dbReference>
<keyword evidence="1" id="KW-0600">Photoreceptor protein</keyword>
<dbReference type="PANTHER" id="PTHR47429:SF2">
    <property type="entry name" value="PROTEIN TWIN LOV 1"/>
    <property type="match status" value="1"/>
</dbReference>
<evidence type="ECO:0000256" key="3">
    <source>
        <dbReference type="ARBA" id="ARBA00022630"/>
    </source>
</evidence>
<dbReference type="SMART" id="SM00086">
    <property type="entry name" value="PAC"/>
    <property type="match status" value="2"/>
</dbReference>
<keyword evidence="2" id="KW-0716">Sensory transduction</keyword>
<evidence type="ECO:0000256" key="2">
    <source>
        <dbReference type="ARBA" id="ARBA00022606"/>
    </source>
</evidence>
<feature type="domain" description="PAS" evidence="7">
    <location>
        <begin position="39"/>
        <end position="89"/>
    </location>
</feature>
<dbReference type="Gene3D" id="3.30.450.20">
    <property type="entry name" value="PAS domain"/>
    <property type="match status" value="2"/>
</dbReference>
<accession>A0A126WX25</accession>
<dbReference type="GO" id="GO:0005634">
    <property type="term" value="C:nucleus"/>
    <property type="evidence" value="ECO:0007669"/>
    <property type="project" value="TreeGrafter"/>
</dbReference>
<keyword evidence="4" id="KW-0288">FMN</keyword>
<dbReference type="InterPro" id="IPR035965">
    <property type="entry name" value="PAS-like_dom_sf"/>
</dbReference>
<evidence type="ECO:0000256" key="5">
    <source>
        <dbReference type="ARBA" id="ARBA00022991"/>
    </source>
</evidence>
<name>A0A126WX25_VITAC</name>
<sequence>MESQLGLIEESFDFRYSGWVREALDEMPDCFTITDPCISGHPIVFASNGFLKMVGYSREEVIGKNGRIFQGPETERRSVMEIREAIREERPMQIKLLNYRKDGTPFWMLFQMCPVFSKEDGRVINFVGVQVPILRTPRLSGLRTVRNEIRLCEGGGGEGFRDTVFRCCRREVCSDSILELGRASAPESVSSHDDIEDVINEPCEASELEKTKASAAINNILSVLMHYSELTGRLVCRKRCCLTANGQLVASLNISLGRIKQSFVLTDAHLPDMPIVYASEAFLKLTGYARHEVLGRNCRFLSGTDTDPTTQFQIKECIRIQEACTVRILNYRKDGTSFWNFLHISPVRNATGKVAFFVGVQIEDCCKNQETHGLSPQMRHRSVVGAIKVAVRGLSMGASTS</sequence>
<keyword evidence="3" id="KW-0285">Flavoprotein</keyword>
<evidence type="ECO:0000313" key="9">
    <source>
        <dbReference type="EMBL" id="AML76804.1"/>
    </source>
</evidence>
<dbReference type="InterPro" id="IPR000014">
    <property type="entry name" value="PAS"/>
</dbReference>
<dbReference type="Pfam" id="PF13426">
    <property type="entry name" value="PAS_9"/>
    <property type="match status" value="2"/>
</dbReference>
<dbReference type="PROSITE" id="PS50112">
    <property type="entry name" value="PAS"/>
    <property type="match status" value="2"/>
</dbReference>
<organism evidence="9">
    <name type="scientific">Vitex agnus-castus</name>
    <name type="common">Chaste tree</name>
    <dbReference type="NCBI Taxonomy" id="54477"/>
    <lineage>
        <taxon>Eukaryota</taxon>
        <taxon>Viridiplantae</taxon>
        <taxon>Streptophyta</taxon>
        <taxon>Embryophyta</taxon>
        <taxon>Tracheophyta</taxon>
        <taxon>Spermatophyta</taxon>
        <taxon>Magnoliopsida</taxon>
        <taxon>eudicotyledons</taxon>
        <taxon>Gunneridae</taxon>
        <taxon>Pentapetalae</taxon>
        <taxon>asterids</taxon>
        <taxon>lamiids</taxon>
        <taxon>Lamiales</taxon>
        <taxon>Lamiaceae</taxon>
        <taxon>Viticoideae</taxon>
        <taxon>Vitex</taxon>
    </lineage>
</organism>
<reference evidence="9" key="1">
    <citation type="journal article" date="2016" name="Proc. Natl. Acad. Sci. U.S.A.">
        <title>Functional and topological diversity of LOV domain photoreceptors.</title>
        <authorList>
            <person name="Glantz S.T."/>
            <person name="Carpenter E.J."/>
            <person name="Melkonian M."/>
            <person name="Gardner K.H."/>
            <person name="Boyden E.S."/>
            <person name="Wong G.K."/>
            <person name="Chow B.Y."/>
        </authorList>
    </citation>
    <scope>NUCLEOTIDE SEQUENCE</scope>
    <source>
        <strain evidence="9">DMLT_2021898</strain>
    </source>
</reference>
<dbReference type="AlphaFoldDB" id="A0A126WX25"/>
<dbReference type="InterPro" id="IPR000700">
    <property type="entry name" value="PAS-assoc_C"/>
</dbReference>
<feature type="domain" description="PAC" evidence="8">
    <location>
        <begin position="322"/>
        <end position="376"/>
    </location>
</feature>
<evidence type="ECO:0000259" key="8">
    <source>
        <dbReference type="PROSITE" id="PS50113"/>
    </source>
</evidence>
<keyword evidence="6" id="KW-0675">Receptor</keyword>
<dbReference type="SUPFAM" id="SSF55785">
    <property type="entry name" value="PYP-like sensor domain (PAS domain)"/>
    <property type="match status" value="2"/>
</dbReference>
<proteinExistence type="evidence at transcript level"/>
<dbReference type="NCBIfam" id="TIGR00229">
    <property type="entry name" value="sensory_box"/>
    <property type="match status" value="2"/>
</dbReference>
<dbReference type="FunFam" id="3.30.450.20:FF:000153">
    <property type="entry name" value="Protein TWIN LOV 1 isoform D"/>
    <property type="match status" value="1"/>
</dbReference>
<protein>
    <submittedName>
        <fullName evidence="9">Putative LOV domain-containing protein</fullName>
    </submittedName>
</protein>